<keyword evidence="3" id="KW-1185">Reference proteome</keyword>
<evidence type="ECO:0000256" key="1">
    <source>
        <dbReference type="SAM" id="SignalP"/>
    </source>
</evidence>
<dbReference type="OrthoDB" id="796401at2"/>
<organism evidence="2 3">
    <name type="scientific">Pontibacter mangrovi</name>
    <dbReference type="NCBI Taxonomy" id="2589816"/>
    <lineage>
        <taxon>Bacteria</taxon>
        <taxon>Pseudomonadati</taxon>
        <taxon>Bacteroidota</taxon>
        <taxon>Cytophagia</taxon>
        <taxon>Cytophagales</taxon>
        <taxon>Hymenobacteraceae</taxon>
        <taxon>Pontibacter</taxon>
    </lineage>
</organism>
<proteinExistence type="predicted"/>
<dbReference type="Proteomes" id="UP000316727">
    <property type="component" value="Unassembled WGS sequence"/>
</dbReference>
<evidence type="ECO:0000313" key="3">
    <source>
        <dbReference type="Proteomes" id="UP000316727"/>
    </source>
</evidence>
<name>A0A501W8Y9_9BACT</name>
<comment type="caution">
    <text evidence="2">The sequence shown here is derived from an EMBL/GenBank/DDBJ whole genome shotgun (WGS) entry which is preliminary data.</text>
</comment>
<dbReference type="EMBL" id="VFRQ01000001">
    <property type="protein sequence ID" value="TPE46413.1"/>
    <property type="molecule type" value="Genomic_DNA"/>
</dbReference>
<sequence>MKQLILFSLTFFTSSLSFAQINLEDSTVQVIGYWDKNETQTYAITNEKYRVSGSDTTKREFVTYEVDVTIKDSTANSYTIEWLYRHIDLDTDNPLIRKLAGISENMKILIKTDEMGALETVINWEEIRDEVKKSTAVLRNEFKHIPQIDAVVDKVDGMFSTREAIEALAIKDIRQFYTYHGGKYTLAEEINGQLPVPNNLGGDPFNSDVTIRLDEINAEDNNSVIWMWQTIDPEALTDATYAYLKQNAGETATFPARADFPEVQTEITTAARIHGSGWVMYSRETKEVTADGSLAFEERTIEIK</sequence>
<protein>
    <submittedName>
        <fullName evidence="2">Uncharacterized protein</fullName>
    </submittedName>
</protein>
<dbReference type="RefSeq" id="WP_140619429.1">
    <property type="nucleotide sequence ID" value="NZ_VFRQ01000001.1"/>
</dbReference>
<dbReference type="AlphaFoldDB" id="A0A501W8Y9"/>
<keyword evidence="1" id="KW-0732">Signal</keyword>
<accession>A0A501W8Y9</accession>
<feature type="signal peptide" evidence="1">
    <location>
        <begin position="1"/>
        <end position="19"/>
    </location>
</feature>
<reference evidence="2 3" key="1">
    <citation type="submission" date="2019-06" db="EMBL/GenBank/DDBJ databases">
        <title>A novel bacterium of genus Pontibacter, isolated from marine sediment.</title>
        <authorList>
            <person name="Huang H."/>
            <person name="Mo K."/>
            <person name="Hu Y."/>
        </authorList>
    </citation>
    <scope>NUCLEOTIDE SEQUENCE [LARGE SCALE GENOMIC DNA]</scope>
    <source>
        <strain evidence="2 3">HB172049</strain>
    </source>
</reference>
<feature type="chain" id="PRO_5021199952" evidence="1">
    <location>
        <begin position="20"/>
        <end position="304"/>
    </location>
</feature>
<evidence type="ECO:0000313" key="2">
    <source>
        <dbReference type="EMBL" id="TPE46413.1"/>
    </source>
</evidence>
<gene>
    <name evidence="2" type="ORF">FJM65_03470</name>
</gene>